<keyword evidence="1" id="KW-0732">Signal</keyword>
<dbReference type="AlphaFoldDB" id="A0A9N9QU19"/>
<dbReference type="Proteomes" id="UP001153714">
    <property type="component" value="Chromosome 10"/>
</dbReference>
<sequence length="132" mass="14167">MRSSVSVLFLFVVCMYTSINAACLYKQLGGCPAYDISTGVVTCPVSCANTCSCTGTSTLCSCGAPDCSCILDTSNVCQSCKPEPSPLCSCLANLDVPCNCDTQKSFVYFPEVSYPLTTLEMNPFYYSTCFSY</sequence>
<gene>
    <name evidence="2" type="ORF">DIATSA_LOCUS1455</name>
</gene>
<feature type="signal peptide" evidence="1">
    <location>
        <begin position="1"/>
        <end position="21"/>
    </location>
</feature>
<evidence type="ECO:0000313" key="2">
    <source>
        <dbReference type="EMBL" id="CAG9783268.1"/>
    </source>
</evidence>
<evidence type="ECO:0000256" key="1">
    <source>
        <dbReference type="SAM" id="SignalP"/>
    </source>
</evidence>
<accession>A0A9N9QU19</accession>
<feature type="chain" id="PRO_5040263658" evidence="1">
    <location>
        <begin position="22"/>
        <end position="132"/>
    </location>
</feature>
<reference evidence="2" key="1">
    <citation type="submission" date="2021-12" db="EMBL/GenBank/DDBJ databases">
        <authorList>
            <person name="King R."/>
        </authorList>
    </citation>
    <scope>NUCLEOTIDE SEQUENCE</scope>
</reference>
<dbReference type="EMBL" id="OU893341">
    <property type="protein sequence ID" value="CAG9783268.1"/>
    <property type="molecule type" value="Genomic_DNA"/>
</dbReference>
<evidence type="ECO:0000313" key="3">
    <source>
        <dbReference type="Proteomes" id="UP001153714"/>
    </source>
</evidence>
<dbReference type="OrthoDB" id="7411943at2759"/>
<organism evidence="2 3">
    <name type="scientific">Diatraea saccharalis</name>
    <name type="common">sugarcane borer</name>
    <dbReference type="NCBI Taxonomy" id="40085"/>
    <lineage>
        <taxon>Eukaryota</taxon>
        <taxon>Metazoa</taxon>
        <taxon>Ecdysozoa</taxon>
        <taxon>Arthropoda</taxon>
        <taxon>Hexapoda</taxon>
        <taxon>Insecta</taxon>
        <taxon>Pterygota</taxon>
        <taxon>Neoptera</taxon>
        <taxon>Endopterygota</taxon>
        <taxon>Lepidoptera</taxon>
        <taxon>Glossata</taxon>
        <taxon>Ditrysia</taxon>
        <taxon>Pyraloidea</taxon>
        <taxon>Crambidae</taxon>
        <taxon>Crambinae</taxon>
        <taxon>Diatraea</taxon>
    </lineage>
</organism>
<keyword evidence="3" id="KW-1185">Reference proteome</keyword>
<protein>
    <submittedName>
        <fullName evidence="2">Uncharacterized protein</fullName>
    </submittedName>
</protein>
<proteinExistence type="predicted"/>
<name>A0A9N9QU19_9NEOP</name>
<reference evidence="2" key="2">
    <citation type="submission" date="2022-10" db="EMBL/GenBank/DDBJ databases">
        <authorList>
            <consortium name="ENA_rothamsted_submissions"/>
            <consortium name="culmorum"/>
            <person name="King R."/>
        </authorList>
    </citation>
    <scope>NUCLEOTIDE SEQUENCE</scope>
</reference>